<keyword evidence="2" id="KW-1185">Reference proteome</keyword>
<dbReference type="Proteomes" id="UP000286415">
    <property type="component" value="Unassembled WGS sequence"/>
</dbReference>
<reference evidence="1 2" key="2">
    <citation type="journal article" date="2021" name="Genomics">
        <title>High-quality reference genome for Clonorchis sinensis.</title>
        <authorList>
            <person name="Young N.D."/>
            <person name="Stroehlein A.J."/>
            <person name="Kinkar L."/>
            <person name="Wang T."/>
            <person name="Sohn W.M."/>
            <person name="Chang B.C.H."/>
            <person name="Kaur P."/>
            <person name="Weisz D."/>
            <person name="Dudchenko O."/>
            <person name="Aiden E.L."/>
            <person name="Korhonen P.K."/>
            <person name="Gasser R.B."/>
        </authorList>
    </citation>
    <scope>NUCLEOTIDE SEQUENCE [LARGE SCALE GENOMIC DNA]</scope>
    <source>
        <strain evidence="1">Cs-k2</strain>
    </source>
</reference>
<organism evidence="1 2">
    <name type="scientific">Clonorchis sinensis</name>
    <name type="common">Chinese liver fluke</name>
    <dbReference type="NCBI Taxonomy" id="79923"/>
    <lineage>
        <taxon>Eukaryota</taxon>
        <taxon>Metazoa</taxon>
        <taxon>Spiralia</taxon>
        <taxon>Lophotrochozoa</taxon>
        <taxon>Platyhelminthes</taxon>
        <taxon>Trematoda</taxon>
        <taxon>Digenea</taxon>
        <taxon>Opisthorchiida</taxon>
        <taxon>Opisthorchiata</taxon>
        <taxon>Opisthorchiidae</taxon>
        <taxon>Clonorchis</taxon>
    </lineage>
</organism>
<dbReference type="AlphaFoldDB" id="A0A3R7F6N4"/>
<name>A0A3R7F6N4_CLOSI</name>
<reference evidence="1 2" key="1">
    <citation type="journal article" date="2018" name="Biotechnol. Adv.">
        <title>Improved genomic resources and new bioinformatic workflow for the carcinogenic parasite Clonorchis sinensis: Biotechnological implications.</title>
        <authorList>
            <person name="Wang D."/>
            <person name="Korhonen P.K."/>
            <person name="Gasser R.B."/>
            <person name="Young N.D."/>
        </authorList>
    </citation>
    <scope>NUCLEOTIDE SEQUENCE [LARGE SCALE GENOMIC DNA]</scope>
    <source>
        <strain evidence="1">Cs-k2</strain>
    </source>
</reference>
<gene>
    <name evidence="1" type="ORF">CSKR_100832</name>
</gene>
<proteinExistence type="predicted"/>
<comment type="caution">
    <text evidence="1">The sequence shown here is derived from an EMBL/GenBank/DDBJ whole genome shotgun (WGS) entry which is preliminary data.</text>
</comment>
<sequence>MREYTFTCYSFGARKIGKNKDYCPAVTPFRCLAVMPPEGSTRAGILPGCPSLDRGSRDAEVGFKPRTFRVPIQRRQLYTSLIPLVSAFILRCQVMIVRVSAVTQQKAA</sequence>
<dbReference type="InParanoid" id="A0A3R7F6N4"/>
<accession>A0A3R7F6N4</accession>
<evidence type="ECO:0000313" key="1">
    <source>
        <dbReference type="EMBL" id="KAG5443916.1"/>
    </source>
</evidence>
<evidence type="ECO:0000313" key="2">
    <source>
        <dbReference type="Proteomes" id="UP000286415"/>
    </source>
</evidence>
<dbReference type="EMBL" id="NIRI02000056">
    <property type="protein sequence ID" value="KAG5443916.1"/>
    <property type="molecule type" value="Genomic_DNA"/>
</dbReference>
<protein>
    <submittedName>
        <fullName evidence="1">Uncharacterized protein</fullName>
    </submittedName>
</protein>